<dbReference type="InterPro" id="IPR045005">
    <property type="entry name" value="BPM1-6"/>
</dbReference>
<evidence type="ECO:0000313" key="2">
    <source>
        <dbReference type="EMBL" id="EJK72508.1"/>
    </source>
</evidence>
<dbReference type="AlphaFoldDB" id="K0T1I6"/>
<name>K0T1I6_THAOC</name>
<keyword evidence="3" id="KW-1185">Reference proteome</keyword>
<organism evidence="2 3">
    <name type="scientific">Thalassiosira oceanica</name>
    <name type="common">Marine diatom</name>
    <dbReference type="NCBI Taxonomy" id="159749"/>
    <lineage>
        <taxon>Eukaryota</taxon>
        <taxon>Sar</taxon>
        <taxon>Stramenopiles</taxon>
        <taxon>Ochrophyta</taxon>
        <taxon>Bacillariophyta</taxon>
        <taxon>Coscinodiscophyceae</taxon>
        <taxon>Thalassiosirophycidae</taxon>
        <taxon>Thalassiosirales</taxon>
        <taxon>Thalassiosiraceae</taxon>
        <taxon>Thalassiosira</taxon>
    </lineage>
</organism>
<reference evidence="2 3" key="1">
    <citation type="journal article" date="2012" name="Genome Biol.">
        <title>Genome and low-iron response of an oceanic diatom adapted to chronic iron limitation.</title>
        <authorList>
            <person name="Lommer M."/>
            <person name="Specht M."/>
            <person name="Roy A.S."/>
            <person name="Kraemer L."/>
            <person name="Andreson R."/>
            <person name="Gutowska M.A."/>
            <person name="Wolf J."/>
            <person name="Bergner S.V."/>
            <person name="Schilhabel M.B."/>
            <person name="Klostermeier U.C."/>
            <person name="Beiko R.G."/>
            <person name="Rosenstiel P."/>
            <person name="Hippler M."/>
            <person name="Laroche J."/>
        </authorList>
    </citation>
    <scope>NUCLEOTIDE SEQUENCE [LARGE SCALE GENOMIC DNA]</scope>
    <source>
        <strain evidence="2 3">CCMP1005</strain>
    </source>
</reference>
<accession>K0T1I6</accession>
<dbReference type="InterPro" id="IPR002083">
    <property type="entry name" value="MATH/TRAF_dom"/>
</dbReference>
<feature type="domain" description="SAP" evidence="1">
    <location>
        <begin position="368"/>
        <end position="402"/>
    </location>
</feature>
<dbReference type="Gene3D" id="1.25.40.420">
    <property type="match status" value="1"/>
</dbReference>
<dbReference type="Proteomes" id="UP000266841">
    <property type="component" value="Unassembled WGS sequence"/>
</dbReference>
<sequence length="410" mass="44761">MSTRHEPVQIGAPPGRLSDWAITPLHFNGFAGLPTTKDAGVRSPVFGRFGHQWTVTMFPGGAADSGDGYVYVDLSLVNWTEAEIEVEFKYIIKHPNGVEDISKASDKLLKFSPKGSDVDGDVGPAQWYKNFHLRSALLNYLVDGTLIVEVHMRTNKPGQKPAPFVPGNPTLQNMLKDFGNEETADVKFEVGGAVKSATGRPKQDQTSMSTFHAHHYALRLNAPALADMCNPGDVSAPTAINNIQPATFKDMLYYCYGGKISEDNLRQNAKEIIEAADRFGAVNLKLEAEACYVDTVDLTLDNIIGVVTYADSKNLALLKERCMDFLSSANKMEVARKVSFDDMPSRLVKDLMVALARGETKSSAPGDLDMMRVSQLRQLAHDKGLGVDGSREMLIASIKDNGEEGGETES</sequence>
<dbReference type="Pfam" id="PF00651">
    <property type="entry name" value="BTB"/>
    <property type="match status" value="1"/>
</dbReference>
<dbReference type="Gene3D" id="3.30.710.10">
    <property type="entry name" value="Potassium Channel Kv1.1, Chain A"/>
    <property type="match status" value="1"/>
</dbReference>
<evidence type="ECO:0000259" key="1">
    <source>
        <dbReference type="PROSITE" id="PS50800"/>
    </source>
</evidence>
<evidence type="ECO:0000313" key="3">
    <source>
        <dbReference type="Proteomes" id="UP000266841"/>
    </source>
</evidence>
<gene>
    <name evidence="2" type="ORF">THAOC_05960</name>
</gene>
<dbReference type="SUPFAM" id="SSF54695">
    <property type="entry name" value="POZ domain"/>
    <property type="match status" value="1"/>
</dbReference>
<dbReference type="PROSITE" id="PS50800">
    <property type="entry name" value="SAP"/>
    <property type="match status" value="1"/>
</dbReference>
<proteinExistence type="predicted"/>
<dbReference type="Gene3D" id="2.60.210.10">
    <property type="entry name" value="Apoptosis, Tumor Necrosis Factor Receptor Associated Protein 2, Chain A"/>
    <property type="match status" value="1"/>
</dbReference>
<dbReference type="InterPro" id="IPR003034">
    <property type="entry name" value="SAP_dom"/>
</dbReference>
<dbReference type="InterPro" id="IPR011333">
    <property type="entry name" value="SKP1/BTB/POZ_sf"/>
</dbReference>
<dbReference type="CDD" id="cd14733">
    <property type="entry name" value="BACK"/>
    <property type="match status" value="1"/>
</dbReference>
<dbReference type="InterPro" id="IPR008974">
    <property type="entry name" value="TRAF-like"/>
</dbReference>
<dbReference type="eggNOG" id="KOG1987">
    <property type="taxonomic scope" value="Eukaryota"/>
</dbReference>
<dbReference type="InterPro" id="IPR000210">
    <property type="entry name" value="BTB/POZ_dom"/>
</dbReference>
<dbReference type="CDD" id="cd00121">
    <property type="entry name" value="MATH"/>
    <property type="match status" value="1"/>
</dbReference>
<dbReference type="OrthoDB" id="45051at2759"/>
<dbReference type="SUPFAM" id="SSF49599">
    <property type="entry name" value="TRAF domain-like"/>
    <property type="match status" value="1"/>
</dbReference>
<dbReference type="PANTHER" id="PTHR26379">
    <property type="entry name" value="BTB/POZ AND MATH DOMAIN-CONTAINING PROTEIN 1"/>
    <property type="match status" value="1"/>
</dbReference>
<dbReference type="CDD" id="cd18186">
    <property type="entry name" value="BTB_POZ_ZBTB_KLHL-like"/>
    <property type="match status" value="1"/>
</dbReference>
<dbReference type="GO" id="GO:0016567">
    <property type="term" value="P:protein ubiquitination"/>
    <property type="evidence" value="ECO:0007669"/>
    <property type="project" value="InterPro"/>
</dbReference>
<dbReference type="PANTHER" id="PTHR26379:SF187">
    <property type="entry name" value="OS07G0655300 PROTEIN"/>
    <property type="match status" value="1"/>
</dbReference>
<protein>
    <recommendedName>
        <fullName evidence="1">SAP domain-containing protein</fullName>
    </recommendedName>
</protein>
<dbReference type="EMBL" id="AGNL01005729">
    <property type="protein sequence ID" value="EJK72508.1"/>
    <property type="molecule type" value="Genomic_DNA"/>
</dbReference>
<comment type="caution">
    <text evidence="2">The sequence shown here is derived from an EMBL/GenBank/DDBJ whole genome shotgun (WGS) entry which is preliminary data.</text>
</comment>